<gene>
    <name evidence="2" type="ORF">FBZ88_102436</name>
</gene>
<accession>A0A560GAY3</accession>
<sequence length="188" mass="19917">MDTVGTMDRRMLLQAAATAGIAGAIVADRAEAAAPSAPPTPLSTVPLQLPTTEFTYEAVVDLEPMITLGRSPLGERRMVPITGGVFQGPRIKGTVLGGGADRQLVRSDGVLLLNALYELKTDDGAIITVNNRALIDTPPGQAPYAYSVLEFTAPEGPHAWLNRGIFVGTVHGLPPERHAVLIRVYKVV</sequence>
<organism evidence="2 3">
    <name type="scientific">Nitrospirillum amazonense</name>
    <dbReference type="NCBI Taxonomy" id="28077"/>
    <lineage>
        <taxon>Bacteria</taxon>
        <taxon>Pseudomonadati</taxon>
        <taxon>Pseudomonadota</taxon>
        <taxon>Alphaproteobacteria</taxon>
        <taxon>Rhodospirillales</taxon>
        <taxon>Azospirillaceae</taxon>
        <taxon>Nitrospirillum</taxon>
    </lineage>
</organism>
<dbReference type="InterPro" id="IPR006311">
    <property type="entry name" value="TAT_signal"/>
</dbReference>
<dbReference type="PANTHER" id="PTHR37315:SF1">
    <property type="entry name" value="UPF0311 PROTEIN BLR7842"/>
    <property type="match status" value="1"/>
</dbReference>
<dbReference type="InterPro" id="IPR020915">
    <property type="entry name" value="UPF0311"/>
</dbReference>
<evidence type="ECO:0000256" key="1">
    <source>
        <dbReference type="HAMAP-Rule" id="MF_00775"/>
    </source>
</evidence>
<dbReference type="Pfam" id="PF11578">
    <property type="entry name" value="DUF3237"/>
    <property type="match status" value="1"/>
</dbReference>
<dbReference type="HAMAP" id="MF_00775">
    <property type="entry name" value="UPF0311"/>
    <property type="match status" value="1"/>
</dbReference>
<comment type="similarity">
    <text evidence="1">Belongs to the UPF0311 family.</text>
</comment>
<evidence type="ECO:0000313" key="2">
    <source>
        <dbReference type="EMBL" id="TWB30870.1"/>
    </source>
</evidence>
<dbReference type="AlphaFoldDB" id="A0A560GAY3"/>
<protein>
    <recommendedName>
        <fullName evidence="1">UPF0311 protein FBZ88_102436</fullName>
    </recommendedName>
</protein>
<evidence type="ECO:0000313" key="3">
    <source>
        <dbReference type="Proteomes" id="UP000316545"/>
    </source>
</evidence>
<reference evidence="2 3" key="1">
    <citation type="submission" date="2019-06" db="EMBL/GenBank/DDBJ databases">
        <title>Genomic Encyclopedia of Type Strains, Phase IV (KMG-V): Genome sequencing to study the core and pangenomes of soil and plant-associated prokaryotes.</title>
        <authorList>
            <person name="Whitman W."/>
        </authorList>
    </citation>
    <scope>NUCLEOTIDE SEQUENCE [LARGE SCALE GENOMIC DNA]</scope>
    <source>
        <strain evidence="2 3">BR 11865</strain>
    </source>
</reference>
<dbReference type="Gene3D" id="2.40.160.20">
    <property type="match status" value="1"/>
</dbReference>
<dbReference type="PROSITE" id="PS51318">
    <property type="entry name" value="TAT"/>
    <property type="match status" value="1"/>
</dbReference>
<proteinExistence type="inferred from homology"/>
<comment type="caution">
    <text evidence="2">The sequence shown here is derived from an EMBL/GenBank/DDBJ whole genome shotgun (WGS) entry which is preliminary data.</text>
</comment>
<dbReference type="Proteomes" id="UP000316545">
    <property type="component" value="Unassembled WGS sequence"/>
</dbReference>
<dbReference type="EMBL" id="VITO01000002">
    <property type="protein sequence ID" value="TWB30870.1"/>
    <property type="molecule type" value="Genomic_DNA"/>
</dbReference>
<dbReference type="PANTHER" id="PTHR37315">
    <property type="entry name" value="UPF0311 PROTEIN BLR7842"/>
    <property type="match status" value="1"/>
</dbReference>
<name>A0A560GAY3_9PROT</name>
<keyword evidence="3" id="KW-1185">Reference proteome</keyword>